<comment type="caution">
    <text evidence="1">The sequence shown here is derived from an EMBL/GenBank/DDBJ whole genome shotgun (WGS) entry which is preliminary data.</text>
</comment>
<dbReference type="Proteomes" id="UP000829398">
    <property type="component" value="Chromosome 3"/>
</dbReference>
<name>A0ACB8LXR8_CITSI</name>
<gene>
    <name evidence="1" type="ORF">KPL71_007239</name>
</gene>
<dbReference type="EMBL" id="CM039172">
    <property type="protein sequence ID" value="KAH9778101.1"/>
    <property type="molecule type" value="Genomic_DNA"/>
</dbReference>
<keyword evidence="2" id="KW-1185">Reference proteome</keyword>
<reference evidence="2" key="1">
    <citation type="journal article" date="2023" name="Hortic. Res.">
        <title>A chromosome-level phased genome enabling allele-level studies in sweet orange: a case study on citrus Huanglongbing tolerance.</title>
        <authorList>
            <person name="Wu B."/>
            <person name="Yu Q."/>
            <person name="Deng Z."/>
            <person name="Duan Y."/>
            <person name="Luo F."/>
            <person name="Gmitter F. Jr."/>
        </authorList>
    </citation>
    <scope>NUCLEOTIDE SEQUENCE [LARGE SCALE GENOMIC DNA]</scope>
    <source>
        <strain evidence="2">cv. Valencia</strain>
    </source>
</reference>
<evidence type="ECO:0000313" key="2">
    <source>
        <dbReference type="Proteomes" id="UP000829398"/>
    </source>
</evidence>
<accession>A0ACB8LXR8</accession>
<proteinExistence type="predicted"/>
<organism evidence="1 2">
    <name type="scientific">Citrus sinensis</name>
    <name type="common">Sweet orange</name>
    <name type="synonym">Citrus aurantium var. sinensis</name>
    <dbReference type="NCBI Taxonomy" id="2711"/>
    <lineage>
        <taxon>Eukaryota</taxon>
        <taxon>Viridiplantae</taxon>
        <taxon>Streptophyta</taxon>
        <taxon>Embryophyta</taxon>
        <taxon>Tracheophyta</taxon>
        <taxon>Spermatophyta</taxon>
        <taxon>Magnoliopsida</taxon>
        <taxon>eudicotyledons</taxon>
        <taxon>Gunneridae</taxon>
        <taxon>Pentapetalae</taxon>
        <taxon>rosids</taxon>
        <taxon>malvids</taxon>
        <taxon>Sapindales</taxon>
        <taxon>Rutaceae</taxon>
        <taxon>Aurantioideae</taxon>
        <taxon>Citrus</taxon>
    </lineage>
</organism>
<protein>
    <submittedName>
        <fullName evidence="1">Anaphase-promoting complex subunit 10</fullName>
    </submittedName>
</protein>
<sequence length="345" mass="39194">MQKSHSQPLHFKGFQWSRIQQSLRGVEVISINTLDFEKLAEDSIAEAWFCRLYNNKRRRPLFDSRKQNRSTTTLSPINPSKIDISPSKAIGVEAIIVWNKLMATESSESEEEGKITGGNHQLLIDDDLREMGKKAAWSVSSCKPGNGVSALRDDNLDTYWQSDGAQPHLVNIQFQKKVKLQLVVLYVDFKLDESYTPSKISVRAGDGFHNLKEIKTVELVKPTGWVYISLSGNDPRDTFVNTFMLQIVVLSNHLNGRDTHVRQIKIYGPRPNPIPHQQFQFTSNTDEALSTVPLGHGTPYFCRVVMSPLDGKGRDRAVGRSHVQQQECWLNIEYAESVIKWENID</sequence>
<evidence type="ECO:0000313" key="1">
    <source>
        <dbReference type="EMBL" id="KAH9778101.1"/>
    </source>
</evidence>